<evidence type="ECO:0000313" key="8">
    <source>
        <dbReference type="Proteomes" id="UP000694941"/>
    </source>
</evidence>
<evidence type="ECO:0000259" key="7">
    <source>
        <dbReference type="PROSITE" id="PS50203"/>
    </source>
</evidence>
<dbReference type="PROSITE" id="PS50004">
    <property type="entry name" value="C2"/>
    <property type="match status" value="1"/>
</dbReference>
<evidence type="ECO:0000313" key="9">
    <source>
        <dbReference type="RefSeq" id="XP_013788366.1"/>
    </source>
</evidence>
<dbReference type="PANTHER" id="PTHR10183">
    <property type="entry name" value="CALPAIN"/>
    <property type="match status" value="1"/>
</dbReference>
<evidence type="ECO:0000256" key="2">
    <source>
        <dbReference type="ARBA" id="ARBA00022670"/>
    </source>
</evidence>
<dbReference type="CDD" id="cd00214">
    <property type="entry name" value="Calpain_III"/>
    <property type="match status" value="1"/>
</dbReference>
<dbReference type="PROSITE" id="PS00139">
    <property type="entry name" value="THIOL_PROTEASE_CYS"/>
    <property type="match status" value="1"/>
</dbReference>
<dbReference type="GeneID" id="106472282"/>
<dbReference type="Pfam" id="PF01067">
    <property type="entry name" value="Calpain_III"/>
    <property type="match status" value="1"/>
</dbReference>
<feature type="domain" description="Calpain catalytic" evidence="7">
    <location>
        <begin position="30"/>
        <end position="352"/>
    </location>
</feature>
<dbReference type="PANTHER" id="PTHR10183:SF379">
    <property type="entry name" value="CALPAIN-5"/>
    <property type="match status" value="1"/>
</dbReference>
<dbReference type="Pfam" id="PF00648">
    <property type="entry name" value="Peptidase_C2"/>
    <property type="match status" value="1"/>
</dbReference>
<dbReference type="InterPro" id="IPR000169">
    <property type="entry name" value="Pept_cys_AS"/>
</dbReference>
<dbReference type="RefSeq" id="XP_013788367.1">
    <property type="nucleotide sequence ID" value="XM_013932913.2"/>
</dbReference>
<dbReference type="InterPro" id="IPR022682">
    <property type="entry name" value="Calpain_domain_III"/>
</dbReference>
<dbReference type="CDD" id="cd00044">
    <property type="entry name" value="CysPc"/>
    <property type="match status" value="1"/>
</dbReference>
<reference evidence="9 10" key="1">
    <citation type="submission" date="2025-05" db="UniProtKB">
        <authorList>
            <consortium name="RefSeq"/>
        </authorList>
    </citation>
    <scope>IDENTIFICATION</scope>
    <source>
        <tissue evidence="9 10">Muscle</tissue>
    </source>
</reference>
<proteinExistence type="inferred from homology"/>
<feature type="active site" evidence="5">
    <location>
        <position position="259"/>
    </location>
</feature>
<keyword evidence="2 5" id="KW-0645">Protease</keyword>
<feature type="active site" evidence="5">
    <location>
        <position position="88"/>
    </location>
</feature>
<keyword evidence="3 5" id="KW-0378">Hydrolase</keyword>
<dbReference type="Gene3D" id="2.60.40.150">
    <property type="entry name" value="C2 domain"/>
    <property type="match status" value="1"/>
</dbReference>
<comment type="similarity">
    <text evidence="1">Belongs to the peptidase C2 family.</text>
</comment>
<dbReference type="InterPro" id="IPR022683">
    <property type="entry name" value="Calpain_III"/>
</dbReference>
<accession>A0ABM1BTI1</accession>
<evidence type="ECO:0000259" key="6">
    <source>
        <dbReference type="PROSITE" id="PS50004"/>
    </source>
</evidence>
<dbReference type="SMART" id="SM00239">
    <property type="entry name" value="C2"/>
    <property type="match status" value="1"/>
</dbReference>
<dbReference type="Gene3D" id="3.90.70.10">
    <property type="entry name" value="Cysteine proteinases"/>
    <property type="match status" value="1"/>
</dbReference>
<name>A0ABM1BTI1_LIMPO</name>
<gene>
    <name evidence="9 10" type="primary">LOC106472282</name>
</gene>
<evidence type="ECO:0000256" key="1">
    <source>
        <dbReference type="ARBA" id="ARBA00007623"/>
    </source>
</evidence>
<feature type="domain" description="C2" evidence="6">
    <location>
        <begin position="508"/>
        <end position="624"/>
    </location>
</feature>
<dbReference type="InterPro" id="IPR033884">
    <property type="entry name" value="C2_Calpain"/>
</dbReference>
<dbReference type="InterPro" id="IPR001300">
    <property type="entry name" value="Peptidase_C2_calpain_cat"/>
</dbReference>
<evidence type="ECO:0000313" key="10">
    <source>
        <dbReference type="RefSeq" id="XP_013788367.1"/>
    </source>
</evidence>
<evidence type="ECO:0000256" key="3">
    <source>
        <dbReference type="ARBA" id="ARBA00022801"/>
    </source>
</evidence>
<dbReference type="InterPro" id="IPR022684">
    <property type="entry name" value="Calpain_cysteine_protease"/>
</dbReference>
<dbReference type="InterPro" id="IPR000008">
    <property type="entry name" value="C2_dom"/>
</dbReference>
<dbReference type="PROSITE" id="PS50203">
    <property type="entry name" value="CALPAIN_CAT"/>
    <property type="match status" value="1"/>
</dbReference>
<keyword evidence="8" id="KW-1185">Reference proteome</keyword>
<evidence type="ECO:0000256" key="5">
    <source>
        <dbReference type="PROSITE-ProRule" id="PRU00239"/>
    </source>
</evidence>
<dbReference type="SMART" id="SM00230">
    <property type="entry name" value="CysPc"/>
    <property type="match status" value="1"/>
</dbReference>
<dbReference type="InterPro" id="IPR038765">
    <property type="entry name" value="Papain-like_cys_pep_sf"/>
</dbReference>
<protein>
    <submittedName>
        <fullName evidence="9 10">Calpain-5-like isoform X1</fullName>
    </submittedName>
</protein>
<dbReference type="InterPro" id="IPR035892">
    <property type="entry name" value="C2_domain_sf"/>
</dbReference>
<dbReference type="InterPro" id="IPR033883">
    <property type="entry name" value="C2_III"/>
</dbReference>
<organism evidence="8 10">
    <name type="scientific">Limulus polyphemus</name>
    <name type="common">Atlantic horseshoe crab</name>
    <dbReference type="NCBI Taxonomy" id="6850"/>
    <lineage>
        <taxon>Eukaryota</taxon>
        <taxon>Metazoa</taxon>
        <taxon>Ecdysozoa</taxon>
        <taxon>Arthropoda</taxon>
        <taxon>Chelicerata</taxon>
        <taxon>Merostomata</taxon>
        <taxon>Xiphosura</taxon>
        <taxon>Limulidae</taxon>
        <taxon>Limulus</taxon>
    </lineage>
</organism>
<dbReference type="SMART" id="SM00720">
    <property type="entry name" value="calpain_III"/>
    <property type="match status" value="1"/>
</dbReference>
<dbReference type="SUPFAM" id="SSF54001">
    <property type="entry name" value="Cysteine proteinases"/>
    <property type="match status" value="1"/>
</dbReference>
<dbReference type="Gene3D" id="2.60.120.380">
    <property type="match status" value="1"/>
</dbReference>
<dbReference type="Proteomes" id="UP000694941">
    <property type="component" value="Unplaced"/>
</dbReference>
<dbReference type="InterPro" id="IPR036213">
    <property type="entry name" value="Calpain_III_sf"/>
</dbReference>
<dbReference type="SUPFAM" id="SSF49758">
    <property type="entry name" value="Calpain large subunit, middle domain (domain III)"/>
    <property type="match status" value="1"/>
</dbReference>
<dbReference type="SUPFAM" id="SSF49562">
    <property type="entry name" value="C2 domain (Calcium/lipid-binding domain, CaLB)"/>
    <property type="match status" value="1"/>
</dbReference>
<feature type="active site" evidence="5">
    <location>
        <position position="293"/>
    </location>
</feature>
<dbReference type="PRINTS" id="PR00704">
    <property type="entry name" value="CALPAIN"/>
</dbReference>
<dbReference type="Pfam" id="PF00168">
    <property type="entry name" value="C2"/>
    <property type="match status" value="1"/>
</dbReference>
<sequence>MVLDFLNSVKPYNNQKYDTLKKEAQDTGVPFSDPTFPADDSSLFLKGNCGQLPGRVEWKRPKDLCENPRLFVDGASSCDVVQGMLGNCWFVAACSALAQEKELWNKVIPDYKDQEWSDENPDNYCGIFHFRFWQFGEWVDVVIDDRLPTINGELVYLRSREKNEFWGPLLEKAYTKLAGSYEALEGGNLSDALVDFTGGISENIELQKGGYCDDEVKRKELFKIMLKEIDQHSLMCCAVAATDQQQMEQRTEVGLVKGHAYGITAVKKVYIGNTGLISFFTGREKIYMVRLRNPWGGKEWEGSFSDGSPEWAKISSSERERIGLTFEDDGEFWMPFEDFCRHFTDMSICHMVNTSWFSFSKSWREATFQGQWTTGPKGTVTDRAGGCLNHRDTFLRNPQYRFNIDGEEDTILIYLMQKDARNLKREGGKNLVIGFHIMKVQVNRKYRLHTIMERAATSDYIRTRGIFLRCTLNRGRYVIVPSTFEPEIVGDFMMRIFTSKESDAREMTAETPSQSLWPCISYPSLVTKITVRGASGLEKQDRFGTADPYCIVKCEGESVRSHVCKDTLEPVWNLSAIFYRKNVNSPLKVQVWNNNIVMDSYMGKAIFMAPLSTETVIHEADLFGRKNEKGVKKPGKVVVELITSDDLLAY</sequence>
<dbReference type="CDD" id="cd04046">
    <property type="entry name" value="C2_Calpain"/>
    <property type="match status" value="1"/>
</dbReference>
<evidence type="ECO:0000256" key="4">
    <source>
        <dbReference type="ARBA" id="ARBA00022807"/>
    </source>
</evidence>
<keyword evidence="4 5" id="KW-0788">Thiol protease</keyword>
<dbReference type="RefSeq" id="XP_013788366.1">
    <property type="nucleotide sequence ID" value="XM_013932912.2"/>
</dbReference>